<dbReference type="OrthoDB" id="9773293at2"/>
<dbReference type="EMBL" id="CP039371">
    <property type="protein sequence ID" value="QCI12667.1"/>
    <property type="molecule type" value="Genomic_DNA"/>
</dbReference>
<organism evidence="1 2">
    <name type="scientific">Pseudomonas putida</name>
    <name type="common">Arthrobacter siderocapsulatus</name>
    <dbReference type="NCBI Taxonomy" id="303"/>
    <lineage>
        <taxon>Bacteria</taxon>
        <taxon>Pseudomonadati</taxon>
        <taxon>Pseudomonadota</taxon>
        <taxon>Gammaproteobacteria</taxon>
        <taxon>Pseudomonadales</taxon>
        <taxon>Pseudomonadaceae</taxon>
        <taxon>Pseudomonas</taxon>
    </lineage>
</organism>
<evidence type="ECO:0000313" key="1">
    <source>
        <dbReference type="EMBL" id="QCI12667.1"/>
    </source>
</evidence>
<accession>A0A4D6X9R4</accession>
<dbReference type="Proteomes" id="UP000298551">
    <property type="component" value="Chromosome"/>
</dbReference>
<name>A0A4D6X9R4_PSEPU</name>
<evidence type="ECO:0000313" key="2">
    <source>
        <dbReference type="Proteomes" id="UP000298551"/>
    </source>
</evidence>
<reference evidence="2" key="1">
    <citation type="submission" date="2019-04" db="EMBL/GenBank/DDBJ databases">
        <title>Genome sequence of Pseudomonas putida 1290, an auxin catabolizing strain.</title>
        <authorList>
            <person name="Laird T.S."/>
            <person name="Leveau J.H.J."/>
        </authorList>
    </citation>
    <scope>NUCLEOTIDE SEQUENCE [LARGE SCALE GENOMIC DNA]</scope>
    <source>
        <strain evidence="2">1290</strain>
    </source>
</reference>
<dbReference type="AlphaFoldDB" id="A0A4D6X9R4"/>
<protein>
    <submittedName>
        <fullName evidence="1">Uncharacterized protein</fullName>
    </submittedName>
</protein>
<gene>
    <name evidence="1" type="ORF">E6B08_15375</name>
</gene>
<sequence>MIETDRVYQLLPRLIDSIARREPVLIEGLDDSEILALLPILTRHKLESIALLSMEETSAMATFYNDTYEAQFSAVRDRLAKPLKASAGVFLQGFPRCLDYSDFYTPGMRSDIDLYVPVSTCSAFREAAMQAGFDYYGFDHQRVFVLNERQSDALTARQWASKDLPLTLPVEVALPDLPVELSDCYLPYVLREGKVYLFISIEIHHLYTHLSDIDVLEANREYWPQMGVDRCNPEATLFFNLIRLYRGVLADEARMRLVLDSACLFTSKHYRFDLGLLQQLIVGAQDTDRVMAVCLALANLHPLFEPLVCIPCTHIHAQLAGEWLSRFQQSLRAGAQ</sequence>
<proteinExistence type="predicted"/>
<dbReference type="RefSeq" id="WP_136914824.1">
    <property type="nucleotide sequence ID" value="NZ_CP039371.1"/>
</dbReference>